<feature type="transmembrane region" description="Helical" evidence="1">
    <location>
        <begin position="68"/>
        <end position="89"/>
    </location>
</feature>
<keyword evidence="1" id="KW-1133">Transmembrane helix</keyword>
<accession>A0AAX4HMQ7</accession>
<keyword evidence="1" id="KW-0472">Membrane</keyword>
<sequence>MKKILLQDDVQHVESRLKQFEATTGCELLLVVADSSDPYPAASWRFGVIAGFMLSLCFSYYFEFHHSYFWPLTILLLTLLMTWVGHFPWAKRLALSDWEIDRECGEKSLEYFHTLGTSQVSHKVTAMIMVSVLEKRIMVLVDEKLKTHITQEELNELVSIMKKHFKDGNMGLGFIQSIQSLEEKILKDFGGRVSDAKPSELKDQIHFL</sequence>
<dbReference type="Pfam" id="PF04536">
    <property type="entry name" value="TPM_phosphatase"/>
    <property type="match status" value="1"/>
</dbReference>
<dbReference type="RefSeq" id="WP_321393401.1">
    <property type="nucleotide sequence ID" value="NZ_CP139487.1"/>
</dbReference>
<organism evidence="3 4">
    <name type="scientific">Peredibacter starrii</name>
    <dbReference type="NCBI Taxonomy" id="28202"/>
    <lineage>
        <taxon>Bacteria</taxon>
        <taxon>Pseudomonadati</taxon>
        <taxon>Bdellovibrionota</taxon>
        <taxon>Bacteriovoracia</taxon>
        <taxon>Bacteriovoracales</taxon>
        <taxon>Bacteriovoracaceae</taxon>
        <taxon>Peredibacter</taxon>
    </lineage>
</organism>
<reference evidence="3 4" key="1">
    <citation type="submission" date="2023-11" db="EMBL/GenBank/DDBJ databases">
        <title>Peredibacter starrii A3.12.</title>
        <authorList>
            <person name="Mitchell R.J."/>
        </authorList>
    </citation>
    <scope>NUCLEOTIDE SEQUENCE [LARGE SCALE GENOMIC DNA]</scope>
    <source>
        <strain evidence="3 4">A3.12</strain>
    </source>
</reference>
<protein>
    <recommendedName>
        <fullName evidence="2">TPM domain-containing protein</fullName>
    </recommendedName>
</protein>
<evidence type="ECO:0000259" key="2">
    <source>
        <dbReference type="Pfam" id="PF04536"/>
    </source>
</evidence>
<dbReference type="KEGG" id="psti:SOO65_17515"/>
<gene>
    <name evidence="3" type="ORF">SOO65_17515</name>
</gene>
<dbReference type="EMBL" id="CP139487">
    <property type="protein sequence ID" value="WPU64496.1"/>
    <property type="molecule type" value="Genomic_DNA"/>
</dbReference>
<dbReference type="AlphaFoldDB" id="A0AAX4HMQ7"/>
<feature type="transmembrane region" description="Helical" evidence="1">
    <location>
        <begin position="44"/>
        <end position="62"/>
    </location>
</feature>
<keyword evidence="1" id="KW-0812">Transmembrane</keyword>
<name>A0AAX4HMQ7_9BACT</name>
<proteinExistence type="predicted"/>
<dbReference type="Gene3D" id="3.10.310.50">
    <property type="match status" value="1"/>
</dbReference>
<evidence type="ECO:0000313" key="4">
    <source>
        <dbReference type="Proteomes" id="UP001324634"/>
    </source>
</evidence>
<dbReference type="InterPro" id="IPR007621">
    <property type="entry name" value="TPM_dom"/>
</dbReference>
<feature type="domain" description="TPM" evidence="2">
    <location>
        <begin position="108"/>
        <end position="183"/>
    </location>
</feature>
<dbReference type="Proteomes" id="UP001324634">
    <property type="component" value="Chromosome"/>
</dbReference>
<evidence type="ECO:0000313" key="3">
    <source>
        <dbReference type="EMBL" id="WPU64496.1"/>
    </source>
</evidence>
<evidence type="ECO:0000256" key="1">
    <source>
        <dbReference type="SAM" id="Phobius"/>
    </source>
</evidence>
<keyword evidence="4" id="KW-1185">Reference proteome</keyword>